<protein>
    <submittedName>
        <fullName evidence="2">Uncharacterized protein</fullName>
    </submittedName>
</protein>
<name>A0A179HVG7_PURLI</name>
<dbReference type="AlphaFoldDB" id="A0A179HVG7"/>
<proteinExistence type="predicted"/>
<feature type="region of interest" description="Disordered" evidence="1">
    <location>
        <begin position="1"/>
        <end position="20"/>
    </location>
</feature>
<dbReference type="EMBL" id="LSBI01000001">
    <property type="protein sequence ID" value="OAQ94014.1"/>
    <property type="molecule type" value="Genomic_DNA"/>
</dbReference>
<comment type="caution">
    <text evidence="2">The sequence shown here is derived from an EMBL/GenBank/DDBJ whole genome shotgun (WGS) entry which is preliminary data.</text>
</comment>
<evidence type="ECO:0000313" key="2">
    <source>
        <dbReference type="EMBL" id="OAQ94014.1"/>
    </source>
</evidence>
<evidence type="ECO:0000313" key="3">
    <source>
        <dbReference type="Proteomes" id="UP000078340"/>
    </source>
</evidence>
<organism evidence="2 3">
    <name type="scientific">Purpureocillium lilacinum</name>
    <name type="common">Paecilomyces lilacinus</name>
    <dbReference type="NCBI Taxonomy" id="33203"/>
    <lineage>
        <taxon>Eukaryota</taxon>
        <taxon>Fungi</taxon>
        <taxon>Dikarya</taxon>
        <taxon>Ascomycota</taxon>
        <taxon>Pezizomycotina</taxon>
        <taxon>Sordariomycetes</taxon>
        <taxon>Hypocreomycetidae</taxon>
        <taxon>Hypocreales</taxon>
        <taxon>Ophiocordycipitaceae</taxon>
        <taxon>Purpureocillium</taxon>
    </lineage>
</organism>
<accession>A0A179HVG7</accession>
<evidence type="ECO:0000256" key="1">
    <source>
        <dbReference type="SAM" id="MobiDB-lite"/>
    </source>
</evidence>
<reference evidence="2 3" key="1">
    <citation type="submission" date="2016-02" db="EMBL/GenBank/DDBJ databases">
        <title>Biosynthesis of antibiotic leucinostatins and their inhibition on Phytophthora in bio-control Purpureocillium lilacinum.</title>
        <authorList>
            <person name="Wang G."/>
            <person name="Liu Z."/>
            <person name="Lin R."/>
            <person name="Li E."/>
            <person name="Mao Z."/>
            <person name="Ling J."/>
            <person name="Yin W."/>
            <person name="Xie B."/>
        </authorList>
    </citation>
    <scope>NUCLEOTIDE SEQUENCE [LARGE SCALE GENOMIC DNA]</scope>
    <source>
        <strain evidence="2">PLFJ-1</strain>
    </source>
</reference>
<dbReference type="Proteomes" id="UP000078340">
    <property type="component" value="Unassembled WGS sequence"/>
</dbReference>
<sequence>MSSPVQVLSQRHHDTRSHTRWHSPMHACAQRLVMSCHGCPPCSLIPPTLRTTATGPTTGALLPLRLHHCRFSNASAPDGTTTYTLNSYTIRPLAPHSTRALPSHFIPIHFSLSTAPPHAFRLLI</sequence>
<gene>
    <name evidence="2" type="ORF">VFPFJ_00122</name>
</gene>